<dbReference type="RefSeq" id="WP_191072278.1">
    <property type="nucleotide sequence ID" value="NZ_CP060506.1"/>
</dbReference>
<evidence type="ECO:0000256" key="3">
    <source>
        <dbReference type="SAM" id="MobiDB-lite"/>
    </source>
</evidence>
<evidence type="ECO:0000256" key="4">
    <source>
        <dbReference type="SAM" id="SignalP"/>
    </source>
</evidence>
<sequence length="441" mass="46883">MRRRMFIRSGVTLGLVLSLSGASWLCSSGALADARDDQVAREQRAASEADKARSELEGINSDLAEAVLRVSELSDQLDAAQVAQSEAEAQLAAAQRTHQATLDQLHVAQANLDAAQEAIAADEQQSAHEREAISTLARTEYLSRGERGPLTLLLESKTTADFAATAQAAGMAANVHAREMNAAERRLSRARAQRARQSALTDQIQDLEATAKTQVAAADEAREKAEQATQRVADLKTSAQAAQADLETKKASLQDDLARAEAEAEQAKAEIAKIDEENRRQAEAAAQLAAQQQAQPANPTPGTTTTHGSSIFASPLHHALVITSPYGYRIHPLLGYRKLHMGVDLASACGEQQFASAAGRVVSTRYEGAGGNTVTINHGLIDGISWVTTYRHMSAFAVSPGQTVSQGQLIGYTGATGGVTGCHVHFEIWKNGSTIDPMGML</sequence>
<dbReference type="Gene3D" id="2.70.70.10">
    <property type="entry name" value="Glucose Permease (Domain IIA)"/>
    <property type="match status" value="1"/>
</dbReference>
<feature type="chain" id="PRO_5034509516" evidence="4">
    <location>
        <begin position="33"/>
        <end position="441"/>
    </location>
</feature>
<evidence type="ECO:0000313" key="7">
    <source>
        <dbReference type="Proteomes" id="UP000627538"/>
    </source>
</evidence>
<feature type="compositionally biased region" description="Low complexity" evidence="3">
    <location>
        <begin position="283"/>
        <end position="308"/>
    </location>
</feature>
<feature type="signal peptide" evidence="4">
    <location>
        <begin position="1"/>
        <end position="32"/>
    </location>
</feature>
<comment type="caution">
    <text evidence="6">The sequence shown here is derived from an EMBL/GenBank/DDBJ whole genome shotgun (WGS) entry which is preliminary data.</text>
</comment>
<reference evidence="6 7" key="1">
    <citation type="submission" date="2020-08" db="EMBL/GenBank/DDBJ databases">
        <title>Winkia gen. nov., sp. nov., isolated from faeces of the Anser albifrons in China.</title>
        <authorList>
            <person name="Liu Q."/>
        </authorList>
    </citation>
    <scope>NUCLEOTIDE SEQUENCE [LARGE SCALE GENOMIC DNA]</scope>
    <source>
        <strain evidence="6 7">C62</strain>
    </source>
</reference>
<feature type="region of interest" description="Disordered" evidence="3">
    <location>
        <begin position="278"/>
        <end position="308"/>
    </location>
</feature>
<evidence type="ECO:0000256" key="1">
    <source>
        <dbReference type="ARBA" id="ARBA00022729"/>
    </source>
</evidence>
<dbReference type="Pfam" id="PF01551">
    <property type="entry name" value="Peptidase_M23"/>
    <property type="match status" value="1"/>
</dbReference>
<organism evidence="6 7">
    <name type="scientific">Nanchangia anserum</name>
    <dbReference type="NCBI Taxonomy" id="2692125"/>
    <lineage>
        <taxon>Bacteria</taxon>
        <taxon>Bacillati</taxon>
        <taxon>Actinomycetota</taxon>
        <taxon>Actinomycetes</taxon>
        <taxon>Actinomycetales</taxon>
        <taxon>Actinomycetaceae</taxon>
        <taxon>Nanchangia</taxon>
    </lineage>
</organism>
<protein>
    <submittedName>
        <fullName evidence="6">Peptidoglycan DD-metalloendopeptidase family protein</fullName>
    </submittedName>
</protein>
<dbReference type="SUPFAM" id="SSF51261">
    <property type="entry name" value="Duplicated hybrid motif"/>
    <property type="match status" value="1"/>
</dbReference>
<evidence type="ECO:0000259" key="5">
    <source>
        <dbReference type="Pfam" id="PF01551"/>
    </source>
</evidence>
<keyword evidence="1 4" id="KW-0732">Signal</keyword>
<dbReference type="CDD" id="cd12797">
    <property type="entry name" value="M23_peptidase"/>
    <property type="match status" value="1"/>
</dbReference>
<dbReference type="GO" id="GO:0004222">
    <property type="term" value="F:metalloendopeptidase activity"/>
    <property type="evidence" value="ECO:0007669"/>
    <property type="project" value="TreeGrafter"/>
</dbReference>
<dbReference type="InterPro" id="IPR050570">
    <property type="entry name" value="Cell_wall_metabolism_enzyme"/>
</dbReference>
<dbReference type="EMBL" id="JACRUO010000003">
    <property type="protein sequence ID" value="MBD3690162.1"/>
    <property type="molecule type" value="Genomic_DNA"/>
</dbReference>
<keyword evidence="7" id="KW-1185">Reference proteome</keyword>
<dbReference type="PANTHER" id="PTHR21666:SF289">
    <property type="entry name" value="L-ALA--D-GLU ENDOPEPTIDASE"/>
    <property type="match status" value="1"/>
</dbReference>
<dbReference type="InterPro" id="IPR016047">
    <property type="entry name" value="M23ase_b-sheet_dom"/>
</dbReference>
<dbReference type="InterPro" id="IPR011055">
    <property type="entry name" value="Dup_hybrid_motif"/>
</dbReference>
<evidence type="ECO:0000313" key="6">
    <source>
        <dbReference type="EMBL" id="MBD3690162.1"/>
    </source>
</evidence>
<evidence type="ECO:0000256" key="2">
    <source>
        <dbReference type="SAM" id="Coils"/>
    </source>
</evidence>
<dbReference type="Proteomes" id="UP000627538">
    <property type="component" value="Unassembled WGS sequence"/>
</dbReference>
<keyword evidence="2" id="KW-0175">Coiled coil</keyword>
<feature type="coiled-coil region" evidence="2">
    <location>
        <begin position="49"/>
        <end position="125"/>
    </location>
</feature>
<name>A0A8I0GG17_9ACTO</name>
<feature type="domain" description="M23ase beta-sheet core" evidence="5">
    <location>
        <begin position="339"/>
        <end position="437"/>
    </location>
</feature>
<dbReference type="AlphaFoldDB" id="A0A8I0GG17"/>
<dbReference type="PANTHER" id="PTHR21666">
    <property type="entry name" value="PEPTIDASE-RELATED"/>
    <property type="match status" value="1"/>
</dbReference>
<accession>A0A8I0GG17</accession>
<proteinExistence type="predicted"/>
<gene>
    <name evidence="6" type="ORF">H8R10_07980</name>
</gene>